<evidence type="ECO:0000313" key="2">
    <source>
        <dbReference type="Proteomes" id="UP000193675"/>
    </source>
</evidence>
<reference evidence="1 2" key="1">
    <citation type="submission" date="2017-04" db="EMBL/GenBank/DDBJ databases">
        <title>Presence of VIM-2 positive Pseudomonas species in chickens and their surrounding environment.</title>
        <authorList>
            <person name="Zhang R."/>
        </authorList>
    </citation>
    <scope>NUCLEOTIDE SEQUENCE [LARGE SCALE GENOMIC DNA]</scope>
    <source>
        <strain evidence="1 2">DZ-C18</strain>
    </source>
</reference>
<accession>A0A1X0ZU69</accession>
<dbReference type="Proteomes" id="UP000193675">
    <property type="component" value="Unassembled WGS sequence"/>
</dbReference>
<gene>
    <name evidence="1" type="ORF">B7H17_16035</name>
</gene>
<dbReference type="EMBL" id="NBWC01000023">
    <property type="protein sequence ID" value="ORL63263.1"/>
    <property type="molecule type" value="Genomic_DNA"/>
</dbReference>
<evidence type="ECO:0000313" key="1">
    <source>
        <dbReference type="EMBL" id="ORL63263.1"/>
    </source>
</evidence>
<sequence>MQELAERIGISRATLHRLCGTRENLDRLLEQHTKDSLRGILQRATPQTTHPLSALQQLIHDHLAQGELIVFLASRYHPHLRISRDPEADWSFYQDELDAFFLRSQQLGIFRIDLTAPLLTEVFVSILYGAIDSRNRGRIPGDCYKLIATFFLRGAAYHPADAFEPRTGRTT</sequence>
<name>A0A1X0ZU69_PSEPU</name>
<comment type="caution">
    <text evidence="1">The sequence shown here is derived from an EMBL/GenBank/DDBJ whole genome shotgun (WGS) entry which is preliminary data.</text>
</comment>
<dbReference type="AlphaFoldDB" id="A0A1X0ZU69"/>
<organism evidence="1 2">
    <name type="scientific">Pseudomonas putida</name>
    <name type="common">Arthrobacter siderocapsulatus</name>
    <dbReference type="NCBI Taxonomy" id="303"/>
    <lineage>
        <taxon>Bacteria</taxon>
        <taxon>Pseudomonadati</taxon>
        <taxon>Pseudomonadota</taxon>
        <taxon>Gammaproteobacteria</taxon>
        <taxon>Pseudomonadales</taxon>
        <taxon>Pseudomonadaceae</taxon>
        <taxon>Pseudomonas</taxon>
    </lineage>
</organism>
<evidence type="ECO:0008006" key="3">
    <source>
        <dbReference type="Google" id="ProtNLM"/>
    </source>
</evidence>
<dbReference type="Gene3D" id="1.10.357.10">
    <property type="entry name" value="Tetracycline Repressor, domain 2"/>
    <property type="match status" value="1"/>
</dbReference>
<protein>
    <recommendedName>
        <fullName evidence="3">Transcriptional regulator</fullName>
    </recommendedName>
</protein>
<proteinExistence type="predicted"/>